<dbReference type="Gene3D" id="3.20.20.140">
    <property type="entry name" value="Metal-dependent hydrolases"/>
    <property type="match status" value="1"/>
</dbReference>
<evidence type="ECO:0000256" key="5">
    <source>
        <dbReference type="ARBA" id="ARBA00022801"/>
    </source>
</evidence>
<evidence type="ECO:0000256" key="2">
    <source>
        <dbReference type="ARBA" id="ARBA00006676"/>
    </source>
</evidence>
<evidence type="ECO:0000256" key="4">
    <source>
        <dbReference type="ARBA" id="ARBA00022723"/>
    </source>
</evidence>
<protein>
    <recommendedName>
        <fullName evidence="10">Adenosine deaminase-like protein</fullName>
    </recommendedName>
</protein>
<organism evidence="12">
    <name type="scientific">Culex pipiens</name>
    <name type="common">House mosquito</name>
    <dbReference type="NCBI Taxonomy" id="7175"/>
    <lineage>
        <taxon>Eukaryota</taxon>
        <taxon>Metazoa</taxon>
        <taxon>Ecdysozoa</taxon>
        <taxon>Arthropoda</taxon>
        <taxon>Hexapoda</taxon>
        <taxon>Insecta</taxon>
        <taxon>Pterygota</taxon>
        <taxon>Neoptera</taxon>
        <taxon>Endopterygota</taxon>
        <taxon>Diptera</taxon>
        <taxon>Nematocera</taxon>
        <taxon>Culicoidea</taxon>
        <taxon>Culicidae</taxon>
        <taxon>Culicinae</taxon>
        <taxon>Culicini</taxon>
        <taxon>Culex</taxon>
        <taxon>Culex</taxon>
    </lineage>
</organism>
<reference evidence="12" key="1">
    <citation type="submission" date="2021-05" db="EMBL/GenBank/DDBJ databases">
        <authorList>
            <person name="Alioto T."/>
            <person name="Alioto T."/>
            <person name="Gomez Garrido J."/>
        </authorList>
    </citation>
    <scope>NUCLEOTIDE SEQUENCE</scope>
</reference>
<comment type="function">
    <text evidence="9">Catalyzes the hydrolysis of the free cytosolic methylated adenosine nucleotide N(6)-methyl-AMP (N6-mAMP) to produce inositol monophosphate (IMP) and methylamine. Is required for the catabolism of cytosolic N6-mAMP, which is derived from the degradation of mRNA containing N6-methylated adenine (m6A).</text>
</comment>
<evidence type="ECO:0000256" key="6">
    <source>
        <dbReference type="ARBA" id="ARBA00022833"/>
    </source>
</evidence>
<name>A0A8D8FIP5_CULPI</name>
<dbReference type="GO" id="GO:0046103">
    <property type="term" value="P:inosine biosynthetic process"/>
    <property type="evidence" value="ECO:0007669"/>
    <property type="project" value="TreeGrafter"/>
</dbReference>
<keyword evidence="7" id="KW-0546">Nucleotide metabolism</keyword>
<evidence type="ECO:0000256" key="9">
    <source>
        <dbReference type="ARBA" id="ARBA00057464"/>
    </source>
</evidence>
<dbReference type="EMBL" id="HBUE01326760">
    <property type="protein sequence ID" value="CAG6591200.1"/>
    <property type="molecule type" value="Transcribed_RNA"/>
</dbReference>
<dbReference type="GO" id="GO:0009117">
    <property type="term" value="P:nucleotide metabolic process"/>
    <property type="evidence" value="ECO:0007669"/>
    <property type="project" value="UniProtKB-KW"/>
</dbReference>
<comment type="similarity">
    <text evidence="2">Belongs to the metallo-dependent hydrolases superfamily. Adenosine and AMP deaminases family.</text>
</comment>
<feature type="domain" description="Adenosine deaminase" evidence="11">
    <location>
        <begin position="8"/>
        <end position="328"/>
    </location>
</feature>
<dbReference type="CDD" id="cd00443">
    <property type="entry name" value="ADA_AMPD"/>
    <property type="match status" value="1"/>
</dbReference>
<dbReference type="GO" id="GO:0004000">
    <property type="term" value="F:adenosine deaminase activity"/>
    <property type="evidence" value="ECO:0007669"/>
    <property type="project" value="TreeGrafter"/>
</dbReference>
<evidence type="ECO:0000256" key="8">
    <source>
        <dbReference type="ARBA" id="ARBA00048787"/>
    </source>
</evidence>
<dbReference type="AlphaFoldDB" id="A0A8D8FIP5"/>
<sequence length="348" mass="39739">MNYFQMIPKIELHAHLNGSLSNQTLAELRNLKYGSHGNQPGSDDSFYRITSKTNLTLQECFQKFKYAHDLTDQPDTLAFATRKVIQEFAEDNVVYLELRTTPKATAHMTKREYLTTVLETIRKSQTEFQKITVKLLPSIDRSKGVKEAEENVDLVLDLAKSYPDLIKGMDLSGAPFGTKFSDYRELLRKAQSAGLKMALHCGEFDDDEEVREMFEFGTDRIGHGTFIKGDNLEFAKKGKIPFECCLTSNVKCSTVPSYDQHHFKRLWEGGFEVCVCTDDFGVFETTLSQELFLCAKTFGLTPDQIIQLEERSIAYTFASDDEKRALATLFEDFRRKEEEGEEYPPSPI</sequence>
<dbReference type="FunFam" id="3.20.20.140:FF:000033">
    <property type="entry name" value="Adenosine deaminase-like protein"/>
    <property type="match status" value="1"/>
</dbReference>
<comment type="cofactor">
    <cofactor evidence="1">
        <name>Zn(2+)</name>
        <dbReference type="ChEBI" id="CHEBI:29105"/>
    </cofactor>
</comment>
<dbReference type="EMBL" id="HBUE01071586">
    <property type="protein sequence ID" value="CAG6472871.1"/>
    <property type="molecule type" value="Transcribed_RNA"/>
</dbReference>
<dbReference type="InterPro" id="IPR001365">
    <property type="entry name" value="A_deaminase_dom"/>
</dbReference>
<comment type="subunit">
    <text evidence="3">Monomer.</text>
</comment>
<keyword evidence="4" id="KW-0479">Metal-binding</keyword>
<evidence type="ECO:0000256" key="3">
    <source>
        <dbReference type="ARBA" id="ARBA00011245"/>
    </source>
</evidence>
<dbReference type="Pfam" id="PF00962">
    <property type="entry name" value="A_deaminase"/>
    <property type="match status" value="1"/>
</dbReference>
<dbReference type="SUPFAM" id="SSF51556">
    <property type="entry name" value="Metallo-dependent hydrolases"/>
    <property type="match status" value="1"/>
</dbReference>
<keyword evidence="6" id="KW-0862">Zinc</keyword>
<dbReference type="PANTHER" id="PTHR11409:SF42">
    <property type="entry name" value="ADENOSINE DEAMINASE-LIKE PROTEIN"/>
    <property type="match status" value="1"/>
</dbReference>
<evidence type="ECO:0000256" key="7">
    <source>
        <dbReference type="ARBA" id="ARBA00023080"/>
    </source>
</evidence>
<evidence type="ECO:0000259" key="11">
    <source>
        <dbReference type="Pfam" id="PF00962"/>
    </source>
</evidence>
<proteinExistence type="inferred from homology"/>
<dbReference type="GO" id="GO:0046872">
    <property type="term" value="F:metal ion binding"/>
    <property type="evidence" value="ECO:0007669"/>
    <property type="project" value="UniProtKB-KW"/>
</dbReference>
<dbReference type="InterPro" id="IPR006330">
    <property type="entry name" value="Ado/ade_deaminase"/>
</dbReference>
<comment type="catalytic activity">
    <reaction evidence="8">
        <text>N(6)-methyl-AMP + H2O + H(+) = IMP + methylamine</text>
        <dbReference type="Rhea" id="RHEA:16001"/>
        <dbReference type="ChEBI" id="CHEBI:15377"/>
        <dbReference type="ChEBI" id="CHEBI:15378"/>
        <dbReference type="ChEBI" id="CHEBI:58053"/>
        <dbReference type="ChEBI" id="CHEBI:59338"/>
        <dbReference type="ChEBI" id="CHEBI:144842"/>
    </reaction>
    <physiologicalReaction direction="left-to-right" evidence="8">
        <dbReference type="Rhea" id="RHEA:16002"/>
    </physiologicalReaction>
</comment>
<evidence type="ECO:0000256" key="10">
    <source>
        <dbReference type="ARBA" id="ARBA00070474"/>
    </source>
</evidence>
<keyword evidence="5" id="KW-0378">Hydrolase</keyword>
<accession>A0A8D8FIP5</accession>
<evidence type="ECO:0000313" key="12">
    <source>
        <dbReference type="EMBL" id="CAG6472871.1"/>
    </source>
</evidence>
<dbReference type="GO" id="GO:0006154">
    <property type="term" value="P:adenosine catabolic process"/>
    <property type="evidence" value="ECO:0007669"/>
    <property type="project" value="TreeGrafter"/>
</dbReference>
<dbReference type="InterPro" id="IPR032466">
    <property type="entry name" value="Metal_Hydrolase"/>
</dbReference>
<dbReference type="EMBL" id="HBUE01220150">
    <property type="protein sequence ID" value="CAG6539173.1"/>
    <property type="molecule type" value="Transcribed_RNA"/>
</dbReference>
<evidence type="ECO:0000256" key="1">
    <source>
        <dbReference type="ARBA" id="ARBA00001947"/>
    </source>
</evidence>
<dbReference type="PANTHER" id="PTHR11409">
    <property type="entry name" value="ADENOSINE DEAMINASE"/>
    <property type="match status" value="1"/>
</dbReference>